<dbReference type="PANTHER" id="PTHR45138:SF9">
    <property type="entry name" value="DIGUANYLATE CYCLASE DGCM-RELATED"/>
    <property type="match status" value="1"/>
</dbReference>
<sequence length="1019" mass="112134">MWCTKPSKNHMYKFGLFEAIIFLSLLGASSVPSAHAAENRAARSSVSAESSENELKSFSRNSKPLSQYALSHWNTRDGLPHNSINGITQTNDGYLWLGTWEGPVRFNGRDFTVFDNLDELKVPELGVVGIGLNPQTNEVYISGPRGGVSKYNGENWQALPPAPSFVFRVLIDHEQNVWAAASGAGFVRYDTEGNMHRYQQAEGLPSGFAYHIYEADPVANRERQIWVGTNTGLARYKPETDDFEAIPSVSGSQVRAVLQHSNGMLLAASDDGLFYQSEPETEFKPWPMPIEGTITSLAEGPNQAVWFGTLTHGLGRISDSGISILSVEHGLPNPHVLDIFKDREDNMWVSTHGGLVQLRDALFTSFTRTQGLVGNYVRAVMADQQQRLWVGTNEGVSRFESMGLAPVSEELKDISVLSFGEDAETNTYYVGSYTLGLIQVIDDEITAKFGRANGMPLAEVRAIKTLPDSELIALGTPIGLVIVHAAPGELTYVKTFTVDDGLIDPTVTGLALDANGDLWAASTAGISKVHTNGVYDSVEDWRIEAIDLDNITLARNTFAAVAFKEQMWFATDRGILVYSPADCGTSSSSSESMEHNGASSPSCWHWLSRRNGMPLDKYFSLAFDIEENLWLGSSRGITRVNRESVANWLANPNATVTTTQYVESDGMASSQINTGGPSSVVDGDGHIWFGSAEGVAVVAPEDFGNHGLNPPPLVIESVRSNAGSFEPGATLAADDDRIEFQYIGLGYRMAAHIQYQVKLQGFDDEWIPRGSLRVAEYTSLPPGEFTFSVRSRYPGGTWSDSVDISFSKAPHYYQTWWFWLFVGAAMAALVWYRVRSLQKNQERLERLVDEKTAALEALANEDALTGLPNRRAFDQRLQLEAKRSLRNGAKLSLAVLDLDHFKQINDKHLHEAGDRVLQKIAQVLVNAVREVDYVARWGGEEFAIVFPGANCAESKAICERIRQAIDRTDFADISEGIHVTASIGIAEIDDAFDYQNLMVRADKALYEAKDAGRNTIRSG</sequence>
<evidence type="ECO:0000256" key="6">
    <source>
        <dbReference type="SAM" id="SignalP"/>
    </source>
</evidence>
<evidence type="ECO:0000256" key="5">
    <source>
        <dbReference type="SAM" id="Phobius"/>
    </source>
</evidence>
<dbReference type="SMART" id="SM00267">
    <property type="entry name" value="GGDEF"/>
    <property type="match status" value="1"/>
</dbReference>
<evidence type="ECO:0000256" key="1">
    <source>
        <dbReference type="ARBA" id="ARBA00001946"/>
    </source>
</evidence>
<feature type="chain" id="PRO_5019143221" description="diguanylate cyclase" evidence="6">
    <location>
        <begin position="37"/>
        <end position="1019"/>
    </location>
</feature>
<dbReference type="EMBL" id="PIPP01000005">
    <property type="protein sequence ID" value="RUO35999.1"/>
    <property type="molecule type" value="Genomic_DNA"/>
</dbReference>
<evidence type="ECO:0000313" key="9">
    <source>
        <dbReference type="Proteomes" id="UP000286934"/>
    </source>
</evidence>
<dbReference type="InterPro" id="IPR043128">
    <property type="entry name" value="Rev_trsase/Diguanyl_cyclase"/>
</dbReference>
<keyword evidence="5" id="KW-1133">Transmembrane helix</keyword>
<evidence type="ECO:0000256" key="3">
    <source>
        <dbReference type="ARBA" id="ARBA00034247"/>
    </source>
</evidence>
<dbReference type="EC" id="2.7.7.65" evidence="2"/>
<dbReference type="Pfam" id="PF07494">
    <property type="entry name" value="Reg_prop"/>
    <property type="match status" value="3"/>
</dbReference>
<dbReference type="AlphaFoldDB" id="A0A432WQJ4"/>
<reference evidence="9" key="1">
    <citation type="journal article" date="2018" name="Front. Microbiol.">
        <title>Genome-Based Analysis Reveals the Taxonomy and Diversity of the Family Idiomarinaceae.</title>
        <authorList>
            <person name="Liu Y."/>
            <person name="Lai Q."/>
            <person name="Shao Z."/>
        </authorList>
    </citation>
    <scope>NUCLEOTIDE SEQUENCE [LARGE SCALE GENOMIC DNA]</scope>
    <source>
        <strain evidence="9">AIS</strain>
    </source>
</reference>
<dbReference type="SUPFAM" id="SSF63829">
    <property type="entry name" value="Calcium-dependent phosphotriesterase"/>
    <property type="match status" value="3"/>
</dbReference>
<dbReference type="InterPro" id="IPR015943">
    <property type="entry name" value="WD40/YVTN_repeat-like_dom_sf"/>
</dbReference>
<feature type="coiled-coil region" evidence="4">
    <location>
        <begin position="834"/>
        <end position="861"/>
    </location>
</feature>
<comment type="cofactor">
    <cofactor evidence="1">
        <name>Mg(2+)</name>
        <dbReference type="ChEBI" id="CHEBI:18420"/>
    </cofactor>
</comment>
<dbReference type="InterPro" id="IPR011110">
    <property type="entry name" value="Reg_prop"/>
</dbReference>
<dbReference type="Gene3D" id="2.130.10.10">
    <property type="entry name" value="YVTN repeat-like/Quinoprotein amine dehydrogenase"/>
    <property type="match status" value="3"/>
</dbReference>
<dbReference type="PANTHER" id="PTHR45138">
    <property type="entry name" value="REGULATORY COMPONENTS OF SENSORY TRANSDUCTION SYSTEM"/>
    <property type="match status" value="1"/>
</dbReference>
<dbReference type="RefSeq" id="WP_126808460.1">
    <property type="nucleotide sequence ID" value="NZ_PIPP01000005.1"/>
</dbReference>
<evidence type="ECO:0000256" key="4">
    <source>
        <dbReference type="SAM" id="Coils"/>
    </source>
</evidence>
<keyword evidence="5" id="KW-0812">Transmembrane</keyword>
<dbReference type="InterPro" id="IPR000160">
    <property type="entry name" value="GGDEF_dom"/>
</dbReference>
<dbReference type="CDD" id="cd01949">
    <property type="entry name" value="GGDEF"/>
    <property type="match status" value="1"/>
</dbReference>
<protein>
    <recommendedName>
        <fullName evidence="2">diguanylate cyclase</fullName>
        <ecNumber evidence="2">2.7.7.65</ecNumber>
    </recommendedName>
</protein>
<dbReference type="InterPro" id="IPR013783">
    <property type="entry name" value="Ig-like_fold"/>
</dbReference>
<keyword evidence="4" id="KW-0175">Coiled coil</keyword>
<feature type="domain" description="GGDEF" evidence="7">
    <location>
        <begin position="889"/>
        <end position="1019"/>
    </location>
</feature>
<dbReference type="Gene3D" id="3.30.70.270">
    <property type="match status" value="1"/>
</dbReference>
<dbReference type="Proteomes" id="UP000286934">
    <property type="component" value="Unassembled WGS sequence"/>
</dbReference>
<dbReference type="GO" id="GO:1902201">
    <property type="term" value="P:negative regulation of bacterial-type flagellum-dependent cell motility"/>
    <property type="evidence" value="ECO:0007669"/>
    <property type="project" value="TreeGrafter"/>
</dbReference>
<organism evidence="8 9">
    <name type="scientific">Aliidiomarina shirensis</name>
    <dbReference type="NCBI Taxonomy" id="1048642"/>
    <lineage>
        <taxon>Bacteria</taxon>
        <taxon>Pseudomonadati</taxon>
        <taxon>Pseudomonadota</taxon>
        <taxon>Gammaproteobacteria</taxon>
        <taxon>Alteromonadales</taxon>
        <taxon>Idiomarinaceae</taxon>
        <taxon>Aliidiomarina</taxon>
    </lineage>
</organism>
<dbReference type="OrthoDB" id="9772100at2"/>
<comment type="caution">
    <text evidence="8">The sequence shown here is derived from an EMBL/GenBank/DDBJ whole genome shotgun (WGS) entry which is preliminary data.</text>
</comment>
<dbReference type="InterPro" id="IPR011123">
    <property type="entry name" value="Y_Y_Y"/>
</dbReference>
<dbReference type="PROSITE" id="PS50887">
    <property type="entry name" value="GGDEF"/>
    <property type="match status" value="1"/>
</dbReference>
<feature type="signal peptide" evidence="6">
    <location>
        <begin position="1"/>
        <end position="36"/>
    </location>
</feature>
<comment type="catalytic activity">
    <reaction evidence="3">
        <text>2 GTP = 3',3'-c-di-GMP + 2 diphosphate</text>
        <dbReference type="Rhea" id="RHEA:24898"/>
        <dbReference type="ChEBI" id="CHEBI:33019"/>
        <dbReference type="ChEBI" id="CHEBI:37565"/>
        <dbReference type="ChEBI" id="CHEBI:58805"/>
        <dbReference type="EC" id="2.7.7.65"/>
    </reaction>
</comment>
<dbReference type="GO" id="GO:0043709">
    <property type="term" value="P:cell adhesion involved in single-species biofilm formation"/>
    <property type="evidence" value="ECO:0007669"/>
    <property type="project" value="TreeGrafter"/>
</dbReference>
<evidence type="ECO:0000313" key="8">
    <source>
        <dbReference type="EMBL" id="RUO35999.1"/>
    </source>
</evidence>
<keyword evidence="5" id="KW-0472">Membrane</keyword>
<evidence type="ECO:0000256" key="2">
    <source>
        <dbReference type="ARBA" id="ARBA00012528"/>
    </source>
</evidence>
<keyword evidence="9" id="KW-1185">Reference proteome</keyword>
<dbReference type="FunFam" id="3.30.70.270:FF:000001">
    <property type="entry name" value="Diguanylate cyclase domain protein"/>
    <property type="match status" value="1"/>
</dbReference>
<dbReference type="Gene3D" id="2.60.40.10">
    <property type="entry name" value="Immunoglobulins"/>
    <property type="match status" value="1"/>
</dbReference>
<dbReference type="InterPro" id="IPR050469">
    <property type="entry name" value="Diguanylate_Cyclase"/>
</dbReference>
<dbReference type="SUPFAM" id="SSF55073">
    <property type="entry name" value="Nucleotide cyclase"/>
    <property type="match status" value="1"/>
</dbReference>
<dbReference type="NCBIfam" id="TIGR00254">
    <property type="entry name" value="GGDEF"/>
    <property type="match status" value="1"/>
</dbReference>
<keyword evidence="6" id="KW-0732">Signal</keyword>
<dbReference type="Pfam" id="PF00990">
    <property type="entry name" value="GGDEF"/>
    <property type="match status" value="1"/>
</dbReference>
<evidence type="ECO:0000259" key="7">
    <source>
        <dbReference type="PROSITE" id="PS50887"/>
    </source>
</evidence>
<accession>A0A432WQJ4</accession>
<proteinExistence type="predicted"/>
<name>A0A432WQJ4_9GAMM</name>
<dbReference type="Pfam" id="PF07495">
    <property type="entry name" value="Y_Y_Y"/>
    <property type="match status" value="1"/>
</dbReference>
<gene>
    <name evidence="8" type="ORF">CWE13_10680</name>
</gene>
<feature type="transmembrane region" description="Helical" evidence="5">
    <location>
        <begin position="816"/>
        <end position="834"/>
    </location>
</feature>
<dbReference type="InterPro" id="IPR029787">
    <property type="entry name" value="Nucleotide_cyclase"/>
</dbReference>
<dbReference type="GO" id="GO:0052621">
    <property type="term" value="F:diguanylate cyclase activity"/>
    <property type="evidence" value="ECO:0007669"/>
    <property type="project" value="UniProtKB-EC"/>
</dbReference>
<dbReference type="GO" id="GO:0005886">
    <property type="term" value="C:plasma membrane"/>
    <property type="evidence" value="ECO:0007669"/>
    <property type="project" value="TreeGrafter"/>
</dbReference>